<dbReference type="Proteomes" id="UP000324639">
    <property type="component" value="Chromosome Bgt_-01"/>
</dbReference>
<gene>
    <name evidence="2" type="ORF">BGT96224V316_LOCUS234</name>
</gene>
<feature type="compositionally biased region" description="Low complexity" evidence="1">
    <location>
        <begin position="45"/>
        <end position="59"/>
    </location>
</feature>
<name>A0A9X9L719_BLUGR</name>
<evidence type="ECO:0000256" key="1">
    <source>
        <dbReference type="SAM" id="MobiDB-lite"/>
    </source>
</evidence>
<protein>
    <submittedName>
        <fullName evidence="2">Bgt-20585</fullName>
    </submittedName>
</protein>
<organism evidence="2 3">
    <name type="scientific">Blumeria graminis f. sp. tritici</name>
    <dbReference type="NCBI Taxonomy" id="62690"/>
    <lineage>
        <taxon>Eukaryota</taxon>
        <taxon>Fungi</taxon>
        <taxon>Dikarya</taxon>
        <taxon>Ascomycota</taxon>
        <taxon>Pezizomycotina</taxon>
        <taxon>Leotiomycetes</taxon>
        <taxon>Erysiphales</taxon>
        <taxon>Erysiphaceae</taxon>
        <taxon>Blumeria</taxon>
    </lineage>
</organism>
<reference evidence="2 3" key="1">
    <citation type="submission" date="2018-08" db="EMBL/GenBank/DDBJ databases">
        <authorList>
            <person name="Muller C M."/>
        </authorList>
    </citation>
    <scope>NUCLEOTIDE SEQUENCE [LARGE SCALE GENOMIC DNA]</scope>
</reference>
<evidence type="ECO:0000313" key="2">
    <source>
        <dbReference type="EMBL" id="VCU38984.1"/>
    </source>
</evidence>
<sequence length="104" mass="11977">MYLSYLDSTWMAGQDDIPLHHPTMAVFILSPELLSRNVISQHFKPSITHSHPLPHTTSHWQPRQNGEPTQPKHPVTPFPRQIVSTRSWTNLKCAISSLRELNLF</sequence>
<dbReference type="EMBL" id="LR026984">
    <property type="protein sequence ID" value="VCU38984.1"/>
    <property type="molecule type" value="Genomic_DNA"/>
</dbReference>
<feature type="region of interest" description="Disordered" evidence="1">
    <location>
        <begin position="45"/>
        <end position="78"/>
    </location>
</feature>
<keyword evidence="3" id="KW-1185">Reference proteome</keyword>
<proteinExistence type="predicted"/>
<accession>A0A9X9L719</accession>
<dbReference type="AlphaFoldDB" id="A0A9X9L719"/>
<evidence type="ECO:0000313" key="3">
    <source>
        <dbReference type="Proteomes" id="UP000324639"/>
    </source>
</evidence>